<dbReference type="EMBL" id="JAAALK010000290">
    <property type="protein sequence ID" value="KAG8045040.1"/>
    <property type="molecule type" value="Genomic_DNA"/>
</dbReference>
<organism evidence="1 2">
    <name type="scientific">Zizania palustris</name>
    <name type="common">Northern wild rice</name>
    <dbReference type="NCBI Taxonomy" id="103762"/>
    <lineage>
        <taxon>Eukaryota</taxon>
        <taxon>Viridiplantae</taxon>
        <taxon>Streptophyta</taxon>
        <taxon>Embryophyta</taxon>
        <taxon>Tracheophyta</taxon>
        <taxon>Spermatophyta</taxon>
        <taxon>Magnoliopsida</taxon>
        <taxon>Liliopsida</taxon>
        <taxon>Poales</taxon>
        <taxon>Poaceae</taxon>
        <taxon>BOP clade</taxon>
        <taxon>Oryzoideae</taxon>
        <taxon>Oryzeae</taxon>
        <taxon>Zizaniinae</taxon>
        <taxon>Zizania</taxon>
    </lineage>
</organism>
<accession>A0A8J5RHB2</accession>
<protein>
    <submittedName>
        <fullName evidence="1">Uncharacterized protein</fullName>
    </submittedName>
</protein>
<comment type="caution">
    <text evidence="1">The sequence shown here is derived from an EMBL/GenBank/DDBJ whole genome shotgun (WGS) entry which is preliminary data.</text>
</comment>
<proteinExistence type="predicted"/>
<dbReference type="Proteomes" id="UP000729402">
    <property type="component" value="Unassembled WGS sequence"/>
</dbReference>
<reference evidence="1" key="2">
    <citation type="submission" date="2021-02" db="EMBL/GenBank/DDBJ databases">
        <authorList>
            <person name="Kimball J.A."/>
            <person name="Haas M.W."/>
            <person name="Macchietto M."/>
            <person name="Kono T."/>
            <person name="Duquette J."/>
            <person name="Shao M."/>
        </authorList>
    </citation>
    <scope>NUCLEOTIDE SEQUENCE</scope>
    <source>
        <tissue evidence="1">Fresh leaf tissue</tissue>
    </source>
</reference>
<reference evidence="1" key="1">
    <citation type="journal article" date="2021" name="bioRxiv">
        <title>Whole Genome Assembly and Annotation of Northern Wild Rice, Zizania palustris L., Supports a Whole Genome Duplication in the Zizania Genus.</title>
        <authorList>
            <person name="Haas M."/>
            <person name="Kono T."/>
            <person name="Macchietto M."/>
            <person name="Millas R."/>
            <person name="McGilp L."/>
            <person name="Shao M."/>
            <person name="Duquette J."/>
            <person name="Hirsch C.N."/>
            <person name="Kimball J."/>
        </authorList>
    </citation>
    <scope>NUCLEOTIDE SEQUENCE</scope>
    <source>
        <tissue evidence="1">Fresh leaf tissue</tissue>
    </source>
</reference>
<dbReference type="AlphaFoldDB" id="A0A8J5RHB2"/>
<evidence type="ECO:0000313" key="2">
    <source>
        <dbReference type="Proteomes" id="UP000729402"/>
    </source>
</evidence>
<keyword evidence="2" id="KW-1185">Reference proteome</keyword>
<gene>
    <name evidence="1" type="ORF">GUJ93_ZPchr0008g13012</name>
</gene>
<evidence type="ECO:0000313" key="1">
    <source>
        <dbReference type="EMBL" id="KAG8045040.1"/>
    </source>
</evidence>
<sequence length="200" mass="21762">MGGDVWLDGDRMGACFGVGEVIGGDNTCNDVNGMGWYLILVSDRWWMGNTRWSERCSSHGVRAWTRRQRRVRACAAWLAWAVYDAAGDSVRTHGLIGAARFGRDAGEVARERSEGAGAAWSGSARLGWLTGVVVQCAGEGGAAHWRRWRFARLGRRTDAVVVEALVLVQGQRRHGRAVRRRSPSGAVRSGGGIAVREQLA</sequence>
<name>A0A8J5RHB2_ZIZPA</name>